<dbReference type="Gene3D" id="3.10.20.310">
    <property type="entry name" value="membrane protein fhac"/>
    <property type="match status" value="1"/>
</dbReference>
<dbReference type="OrthoDB" id="1748794at2"/>
<protein>
    <submittedName>
        <fullName evidence="10">Cell division protein DivIB</fullName>
    </submittedName>
</protein>
<dbReference type="AlphaFoldDB" id="A0A1V4IAA0"/>
<evidence type="ECO:0000256" key="6">
    <source>
        <dbReference type="ARBA" id="ARBA00023136"/>
    </source>
</evidence>
<evidence type="ECO:0000259" key="9">
    <source>
        <dbReference type="PROSITE" id="PS51779"/>
    </source>
</evidence>
<reference evidence="10 11" key="1">
    <citation type="submission" date="2017-03" db="EMBL/GenBank/DDBJ databases">
        <title>Genome sequence of Clostridium thermoalcaliphilum DSM 7309.</title>
        <authorList>
            <person name="Poehlein A."/>
            <person name="Daniel R."/>
        </authorList>
    </citation>
    <scope>NUCLEOTIDE SEQUENCE [LARGE SCALE GENOMIC DNA]</scope>
    <source>
        <strain evidence="10 11">DSM 7309</strain>
    </source>
</reference>
<dbReference type="EMBL" id="MZGW01000001">
    <property type="protein sequence ID" value="OPJ56859.1"/>
    <property type="molecule type" value="Genomic_DNA"/>
</dbReference>
<evidence type="ECO:0000256" key="3">
    <source>
        <dbReference type="ARBA" id="ARBA00022618"/>
    </source>
</evidence>
<feature type="transmembrane region" description="Helical" evidence="8">
    <location>
        <begin position="7"/>
        <end position="24"/>
    </location>
</feature>
<evidence type="ECO:0000313" key="10">
    <source>
        <dbReference type="EMBL" id="OPJ56859.1"/>
    </source>
</evidence>
<evidence type="ECO:0000256" key="2">
    <source>
        <dbReference type="ARBA" id="ARBA00022475"/>
    </source>
</evidence>
<comment type="caution">
    <text evidence="10">The sequence shown here is derived from an EMBL/GenBank/DDBJ whole genome shotgun (WGS) entry which is preliminary data.</text>
</comment>
<dbReference type="Pfam" id="PF03799">
    <property type="entry name" value="FtsQ_DivIB_C"/>
    <property type="match status" value="1"/>
</dbReference>
<dbReference type="Proteomes" id="UP000190140">
    <property type="component" value="Unassembled WGS sequence"/>
</dbReference>
<dbReference type="PANTHER" id="PTHR37820">
    <property type="entry name" value="CELL DIVISION PROTEIN DIVIB"/>
    <property type="match status" value="1"/>
</dbReference>
<dbReference type="STRING" id="29349.CLOTH_01410"/>
<proteinExistence type="predicted"/>
<evidence type="ECO:0000256" key="7">
    <source>
        <dbReference type="ARBA" id="ARBA00023306"/>
    </source>
</evidence>
<comment type="subcellular location">
    <subcellularLocation>
        <location evidence="1">Membrane</location>
    </subcellularLocation>
</comment>
<keyword evidence="2" id="KW-1003">Cell membrane</keyword>
<dbReference type="InterPro" id="IPR005548">
    <property type="entry name" value="Cell_div_FtsQ/DivIB_C"/>
</dbReference>
<sequence length="240" mass="27573">MKKKYSILILIAIFMASLFGYIFIKTDFFALKDLEIVGQVKLNKEEIMLDGKIEMNKNIYMYNIKDVKENIMTNPYVESVNIKRIFPNKIFIDLVERVEICAIPYMGSYIIIDEQGTVLKVEENISNVDKPLLTGVNFDNFNLGKKIDIEDKKLLSKILDLLNSCSSANILGNISEINVDENMNIKLYTLQGIEVLLGQGEDINYKMFQLSKIMVDLHTKDITSGIVDMKFNGYPVYRPR</sequence>
<evidence type="ECO:0000256" key="8">
    <source>
        <dbReference type="SAM" id="Phobius"/>
    </source>
</evidence>
<name>A0A1V4IAA0_9FIRM</name>
<dbReference type="GO" id="GO:0051301">
    <property type="term" value="P:cell division"/>
    <property type="evidence" value="ECO:0007669"/>
    <property type="project" value="UniProtKB-KW"/>
</dbReference>
<dbReference type="InterPro" id="IPR050487">
    <property type="entry name" value="FtsQ_DivIB"/>
</dbReference>
<evidence type="ECO:0000313" key="11">
    <source>
        <dbReference type="Proteomes" id="UP000190140"/>
    </source>
</evidence>
<keyword evidence="4 8" id="KW-0812">Transmembrane</keyword>
<organism evidence="10 11">
    <name type="scientific">Alkalithermobacter paradoxus</name>
    <dbReference type="NCBI Taxonomy" id="29349"/>
    <lineage>
        <taxon>Bacteria</taxon>
        <taxon>Bacillati</taxon>
        <taxon>Bacillota</taxon>
        <taxon>Clostridia</taxon>
        <taxon>Peptostreptococcales</taxon>
        <taxon>Tepidibacteraceae</taxon>
        <taxon>Alkalithermobacter</taxon>
    </lineage>
</organism>
<evidence type="ECO:0000256" key="1">
    <source>
        <dbReference type="ARBA" id="ARBA00004370"/>
    </source>
</evidence>
<dbReference type="InterPro" id="IPR034746">
    <property type="entry name" value="POTRA"/>
</dbReference>
<keyword evidence="3 10" id="KW-0132">Cell division</keyword>
<keyword evidence="11" id="KW-1185">Reference proteome</keyword>
<evidence type="ECO:0000256" key="4">
    <source>
        <dbReference type="ARBA" id="ARBA00022692"/>
    </source>
</evidence>
<accession>A0A1V4IAA0</accession>
<keyword evidence="6 8" id="KW-0472">Membrane</keyword>
<dbReference type="RefSeq" id="WP_079410209.1">
    <property type="nucleotide sequence ID" value="NZ_MZGW01000001.1"/>
</dbReference>
<gene>
    <name evidence="10" type="primary">divIB</name>
    <name evidence="10" type="ORF">CLOTH_01410</name>
</gene>
<keyword evidence="5 8" id="KW-1133">Transmembrane helix</keyword>
<dbReference type="InterPro" id="IPR013685">
    <property type="entry name" value="POTRA_FtsQ_type"/>
</dbReference>
<dbReference type="PANTHER" id="PTHR37820:SF1">
    <property type="entry name" value="CELL DIVISION PROTEIN FTSQ"/>
    <property type="match status" value="1"/>
</dbReference>
<dbReference type="Pfam" id="PF08478">
    <property type="entry name" value="POTRA_1"/>
    <property type="match status" value="1"/>
</dbReference>
<keyword evidence="7" id="KW-0131">Cell cycle</keyword>
<feature type="domain" description="POTRA" evidence="9">
    <location>
        <begin position="29"/>
        <end position="97"/>
    </location>
</feature>
<dbReference type="PROSITE" id="PS51779">
    <property type="entry name" value="POTRA"/>
    <property type="match status" value="1"/>
</dbReference>
<evidence type="ECO:0000256" key="5">
    <source>
        <dbReference type="ARBA" id="ARBA00022989"/>
    </source>
</evidence>
<dbReference type="GO" id="GO:0005886">
    <property type="term" value="C:plasma membrane"/>
    <property type="evidence" value="ECO:0007669"/>
    <property type="project" value="TreeGrafter"/>
</dbReference>